<sequence length="748" mass="80473">MSTRITRPGPGPTPSRTRPSSMVYVGPTSGSSKPPPSAMRHIDSPGLSTRELSDSSYDLNSPSSSHSPYTRSPSKRHSYGGPGERVYNDEPPALVRSPRRERTTPNRHRHSREISFSSSVIDGPPDPPATPHSPTRGSRSRSSSNAGGHGLPSPPGTNSEGGSSAKGSKKGSSVEDAIIRDVDADYRYADALNLRDRRHPSRLHDEEYEPDDEGEDTAKVRRSGDIGNQPAQRMKSLAERNRLVLDRIARLSPAPRTASPRIVNLPPRSSASSRFPESGSETERESVGASTRGSGKGSSNGRRTPGGRTTPPPQLRRRGRLSSAPSSPTKTRSRGQDDPGIGRKDSIRSPNVAAALAAVKNTRRGMPEEWKSSAPRHSRASMSEDFRSNDADEQDAFFGGINQKARGGSAESALTTRDNGLGSVRRPSTTIGRYHDEDDPVRRAQSALSRYTRNGSSDISRKAELLKESYATFQGQLARAPGLDEIEHNAIIRSAGDVTALAERYMDDMSRGASIALQEQVDAEIEGHASRAVDAWRQVGGDYRDGQRNAGALMDALSHLMLSVGRAIKTGAASDGYPEAPTRCSTSLSYTPSVSSTRRAEGRWEESPSAMHTRERIQTLPPQREPLRETAAITTTATTSRPRTRRPTISSVFPGTVAEPVLSKADSPPSARANSKGNGREEDRERTHAKSASAPSPKYANTRGLEVPAREEVLTRKRSGTIGRSASGFAGHAADRAAASVMRSASGR</sequence>
<organism evidence="2 3">
    <name type="scientific">Cylindrobasidium torrendii FP15055 ss-10</name>
    <dbReference type="NCBI Taxonomy" id="1314674"/>
    <lineage>
        <taxon>Eukaryota</taxon>
        <taxon>Fungi</taxon>
        <taxon>Dikarya</taxon>
        <taxon>Basidiomycota</taxon>
        <taxon>Agaricomycotina</taxon>
        <taxon>Agaricomycetes</taxon>
        <taxon>Agaricomycetidae</taxon>
        <taxon>Agaricales</taxon>
        <taxon>Marasmiineae</taxon>
        <taxon>Physalacriaceae</taxon>
        <taxon>Cylindrobasidium</taxon>
    </lineage>
</organism>
<feature type="compositionally biased region" description="Low complexity" evidence="1">
    <location>
        <begin position="1"/>
        <end position="32"/>
    </location>
</feature>
<protein>
    <submittedName>
        <fullName evidence="2">Uncharacterized protein</fullName>
    </submittedName>
</protein>
<feature type="compositionally biased region" description="Low complexity" evidence="1">
    <location>
        <begin position="630"/>
        <end position="651"/>
    </location>
</feature>
<feature type="compositionally biased region" description="Basic and acidic residues" evidence="1">
    <location>
        <begin position="598"/>
        <end position="617"/>
    </location>
</feature>
<evidence type="ECO:0000313" key="3">
    <source>
        <dbReference type="Proteomes" id="UP000054007"/>
    </source>
</evidence>
<feature type="compositionally biased region" description="Basic and acidic residues" evidence="1">
    <location>
        <begin position="236"/>
        <end position="249"/>
    </location>
</feature>
<feature type="region of interest" description="Disordered" evidence="1">
    <location>
        <begin position="574"/>
        <end position="748"/>
    </location>
</feature>
<name>A0A0D7BUP0_9AGAR</name>
<feature type="region of interest" description="Disordered" evidence="1">
    <location>
        <begin position="402"/>
        <end position="438"/>
    </location>
</feature>
<feature type="region of interest" description="Disordered" evidence="1">
    <location>
        <begin position="1"/>
        <end position="384"/>
    </location>
</feature>
<dbReference type="OrthoDB" id="3358078at2759"/>
<feature type="compositionally biased region" description="Low complexity" evidence="1">
    <location>
        <begin position="54"/>
        <end position="72"/>
    </location>
</feature>
<feature type="compositionally biased region" description="Low complexity" evidence="1">
    <location>
        <begin position="585"/>
        <end position="597"/>
    </location>
</feature>
<dbReference type="Proteomes" id="UP000054007">
    <property type="component" value="Unassembled WGS sequence"/>
</dbReference>
<feature type="compositionally biased region" description="Low complexity" evidence="1">
    <location>
        <begin position="726"/>
        <end position="740"/>
    </location>
</feature>
<feature type="compositionally biased region" description="Basic and acidic residues" evidence="1">
    <location>
        <begin position="678"/>
        <end position="688"/>
    </location>
</feature>
<feature type="compositionally biased region" description="Low complexity" evidence="1">
    <location>
        <begin position="290"/>
        <end position="309"/>
    </location>
</feature>
<accession>A0A0D7BUP0</accession>
<gene>
    <name evidence="2" type="ORF">CYLTODRAFT_448973</name>
</gene>
<feature type="compositionally biased region" description="Acidic residues" evidence="1">
    <location>
        <begin position="206"/>
        <end position="215"/>
    </location>
</feature>
<dbReference type="AlphaFoldDB" id="A0A0D7BUP0"/>
<keyword evidence="3" id="KW-1185">Reference proteome</keyword>
<reference evidence="2 3" key="1">
    <citation type="journal article" date="2015" name="Fungal Genet. Biol.">
        <title>Evolution of novel wood decay mechanisms in Agaricales revealed by the genome sequences of Fistulina hepatica and Cylindrobasidium torrendii.</title>
        <authorList>
            <person name="Floudas D."/>
            <person name="Held B.W."/>
            <person name="Riley R."/>
            <person name="Nagy L.G."/>
            <person name="Koehler G."/>
            <person name="Ransdell A.S."/>
            <person name="Younus H."/>
            <person name="Chow J."/>
            <person name="Chiniquy J."/>
            <person name="Lipzen A."/>
            <person name="Tritt A."/>
            <person name="Sun H."/>
            <person name="Haridas S."/>
            <person name="LaButti K."/>
            <person name="Ohm R.A."/>
            <person name="Kues U."/>
            <person name="Blanchette R.A."/>
            <person name="Grigoriev I.V."/>
            <person name="Minto R.E."/>
            <person name="Hibbett D.S."/>
        </authorList>
    </citation>
    <scope>NUCLEOTIDE SEQUENCE [LARGE SCALE GENOMIC DNA]</scope>
    <source>
        <strain evidence="2 3">FP15055 ss-10</strain>
    </source>
</reference>
<evidence type="ECO:0000256" key="1">
    <source>
        <dbReference type="SAM" id="MobiDB-lite"/>
    </source>
</evidence>
<feature type="compositionally biased region" description="Basic and acidic residues" evidence="1">
    <location>
        <begin position="334"/>
        <end position="347"/>
    </location>
</feature>
<dbReference type="STRING" id="1314674.A0A0D7BUP0"/>
<proteinExistence type="predicted"/>
<feature type="compositionally biased region" description="Basic and acidic residues" evidence="1">
    <location>
        <begin position="177"/>
        <end position="188"/>
    </location>
</feature>
<dbReference type="EMBL" id="KN880436">
    <property type="protein sequence ID" value="KIY73331.1"/>
    <property type="molecule type" value="Genomic_DNA"/>
</dbReference>
<evidence type="ECO:0000313" key="2">
    <source>
        <dbReference type="EMBL" id="KIY73331.1"/>
    </source>
</evidence>